<gene>
    <name evidence="1" type="ORF">Srubr_04530</name>
</gene>
<evidence type="ECO:0000313" key="1">
    <source>
        <dbReference type="EMBL" id="GHI50607.1"/>
    </source>
</evidence>
<organism evidence="1 2">
    <name type="scientific">Streptomyces rubradiris</name>
    <name type="common">Streptomyces achromogenes subsp. rubradiris</name>
    <dbReference type="NCBI Taxonomy" id="285531"/>
    <lineage>
        <taxon>Bacteria</taxon>
        <taxon>Bacillati</taxon>
        <taxon>Actinomycetota</taxon>
        <taxon>Actinomycetes</taxon>
        <taxon>Kitasatosporales</taxon>
        <taxon>Streptomycetaceae</taxon>
        <taxon>Streptomyces</taxon>
    </lineage>
</organism>
<sequence>MSFRVQPLYVRLPGGAGGAWLSTMSVTALPSSCAAPGRAGPVAGKAGAVVLPRGFPVFKNSVPAQGDNRHRAVGD</sequence>
<keyword evidence="2" id="KW-1185">Reference proteome</keyword>
<dbReference type="EMBL" id="BNEA01000001">
    <property type="protein sequence ID" value="GHI50607.1"/>
    <property type="molecule type" value="Genomic_DNA"/>
</dbReference>
<dbReference type="Proteomes" id="UP000646738">
    <property type="component" value="Unassembled WGS sequence"/>
</dbReference>
<protein>
    <submittedName>
        <fullName evidence="1">Uncharacterized protein</fullName>
    </submittedName>
</protein>
<evidence type="ECO:0000313" key="2">
    <source>
        <dbReference type="Proteomes" id="UP000646738"/>
    </source>
</evidence>
<comment type="caution">
    <text evidence="1">The sequence shown here is derived from an EMBL/GenBank/DDBJ whole genome shotgun (WGS) entry which is preliminary data.</text>
</comment>
<proteinExistence type="predicted"/>
<accession>A0ABQ3R415</accession>
<reference evidence="2" key="1">
    <citation type="submission" date="2023-07" db="EMBL/GenBank/DDBJ databases">
        <title>Whole genome shotgun sequence of Streptomyces achromogenes subsp. rubradiris NBRC 14000.</title>
        <authorList>
            <person name="Komaki H."/>
            <person name="Tamura T."/>
        </authorList>
    </citation>
    <scope>NUCLEOTIDE SEQUENCE [LARGE SCALE GENOMIC DNA]</scope>
    <source>
        <strain evidence="2">NBRC 14000</strain>
    </source>
</reference>
<name>A0ABQ3R415_STRRR</name>